<protein>
    <submittedName>
        <fullName evidence="2">Alpha/beta hydrolase</fullName>
    </submittedName>
</protein>
<dbReference type="InterPro" id="IPR000073">
    <property type="entry name" value="AB_hydrolase_1"/>
</dbReference>
<feature type="domain" description="AB hydrolase-1" evidence="1">
    <location>
        <begin position="36"/>
        <end position="282"/>
    </location>
</feature>
<dbReference type="RefSeq" id="WP_260746534.1">
    <property type="nucleotide sequence ID" value="NZ_CP092109.1"/>
</dbReference>
<organism evidence="2 3">
    <name type="scientific">Geoalkalibacter halelectricus</name>
    <dbReference type="NCBI Taxonomy" id="2847045"/>
    <lineage>
        <taxon>Bacteria</taxon>
        <taxon>Pseudomonadati</taxon>
        <taxon>Thermodesulfobacteriota</taxon>
        <taxon>Desulfuromonadia</taxon>
        <taxon>Desulfuromonadales</taxon>
        <taxon>Geoalkalibacteraceae</taxon>
        <taxon>Geoalkalibacter</taxon>
    </lineage>
</organism>
<evidence type="ECO:0000259" key="1">
    <source>
        <dbReference type="Pfam" id="PF00561"/>
    </source>
</evidence>
<sequence length="308" mass="33620">MKKSFAPTAPRNEGTIQLKDGRTLGYAEFGASDGMPVFYCHGFPSSRLEAGIGSAAALAHGLRLIAPDRPGFGLSDAAPQRTLLDWPQDLRQLADHLRIGRFAVLGVSGGGPYALACLTALSERISAAGLVAPLGPLDEEMGQRAMQPFFRLTFFLATRFPILTTFLYGQLLVPLLRRCPTLLLPLLRTSHPDMPVVRRPAIRAAMIASIREAFRRGGRGAAQELILYTRSWGFSLRDIGLPVHLWYAGQDVTVPPVIGKALCERISGCQPHYCPDEGHFSLAYAHAGEFFRVLHQAIIRASSLSDYP</sequence>
<evidence type="ECO:0000313" key="2">
    <source>
        <dbReference type="EMBL" id="UWZ78185.1"/>
    </source>
</evidence>
<reference evidence="2" key="1">
    <citation type="journal article" date="2022" name="Environ. Microbiol.">
        <title>Geoalkalibacter halelectricus SAP #1 sp. nov. possessing extracellular electron transfer and mineral#reducing capabilities from a haloalkaline environment.</title>
        <authorList>
            <person name="Yadav S."/>
            <person name="Singh R."/>
            <person name="Sundharam S.S."/>
            <person name="Chaudhary S."/>
            <person name="Krishnamurthi S."/>
            <person name="Patil S.A."/>
        </authorList>
    </citation>
    <scope>NUCLEOTIDE SEQUENCE</scope>
    <source>
        <strain evidence="2">SAP-1</strain>
    </source>
</reference>
<accession>A0ABY5ZJS5</accession>
<keyword evidence="2" id="KW-0378">Hydrolase</keyword>
<proteinExistence type="predicted"/>
<dbReference type="PRINTS" id="PR00111">
    <property type="entry name" value="ABHYDROLASE"/>
</dbReference>
<dbReference type="PANTHER" id="PTHR45763">
    <property type="entry name" value="HYDROLASE, ALPHA/BETA FOLD FAMILY PROTEIN, EXPRESSED-RELATED"/>
    <property type="match status" value="1"/>
</dbReference>
<dbReference type="SUPFAM" id="SSF53474">
    <property type="entry name" value="alpha/beta-Hydrolases"/>
    <property type="match status" value="1"/>
</dbReference>
<dbReference type="Proteomes" id="UP001060414">
    <property type="component" value="Chromosome"/>
</dbReference>
<gene>
    <name evidence="2" type="ORF">L9S41_10790</name>
</gene>
<dbReference type="PANTHER" id="PTHR45763:SF46">
    <property type="entry name" value="AB HYDROLASE-1 DOMAIN-CONTAINING PROTEIN"/>
    <property type="match status" value="1"/>
</dbReference>
<name>A0ABY5ZJS5_9BACT</name>
<dbReference type="EMBL" id="CP092109">
    <property type="protein sequence ID" value="UWZ78185.1"/>
    <property type="molecule type" value="Genomic_DNA"/>
</dbReference>
<dbReference type="Gene3D" id="3.40.50.1820">
    <property type="entry name" value="alpha/beta hydrolase"/>
    <property type="match status" value="1"/>
</dbReference>
<dbReference type="InterPro" id="IPR029058">
    <property type="entry name" value="AB_hydrolase_fold"/>
</dbReference>
<dbReference type="GO" id="GO:0016787">
    <property type="term" value="F:hydrolase activity"/>
    <property type="evidence" value="ECO:0007669"/>
    <property type="project" value="UniProtKB-KW"/>
</dbReference>
<dbReference type="Pfam" id="PF00561">
    <property type="entry name" value="Abhydrolase_1"/>
    <property type="match status" value="1"/>
</dbReference>
<evidence type="ECO:0000313" key="3">
    <source>
        <dbReference type="Proteomes" id="UP001060414"/>
    </source>
</evidence>
<keyword evidence="3" id="KW-1185">Reference proteome</keyword>